<evidence type="ECO:0000313" key="4">
    <source>
        <dbReference type="Proteomes" id="UP000262621"/>
    </source>
</evidence>
<accession>A0A372G143</accession>
<name>A0A372G143_9ACTN</name>
<dbReference type="OrthoDB" id="5181063at2"/>
<feature type="chain" id="PRO_5017019142" description="GerMN domain-containing protein" evidence="1">
    <location>
        <begin position="25"/>
        <end position="191"/>
    </location>
</feature>
<proteinExistence type="predicted"/>
<protein>
    <recommendedName>
        <fullName evidence="2">GerMN domain-containing protein</fullName>
    </recommendedName>
</protein>
<feature type="domain" description="GerMN" evidence="2">
    <location>
        <begin position="58"/>
        <end position="165"/>
    </location>
</feature>
<reference evidence="3 4" key="1">
    <citation type="submission" date="2018-08" db="EMBL/GenBank/DDBJ databases">
        <title>Verrucosispora craniellae sp. nov., isolated from a marine sponge in the South China Sea.</title>
        <authorList>
            <person name="Li L."/>
            <person name="Lin H.W."/>
        </authorList>
    </citation>
    <scope>NUCLEOTIDE SEQUENCE [LARGE SCALE GENOMIC DNA]</scope>
    <source>
        <strain evidence="3 4">LHW63014</strain>
    </source>
</reference>
<sequence length="191" mass="19626">MRRVAGRVSAALLLTLVAACGVPAEDQPRTVTPPPGPFPYTATAAPTAAETGALTELLYFSRDDRLVPVTRRVDQVPSPDAQLRDLLAGPTPGERDDGVGSALPGALSTAVVELADGQARVTVTPAGADTGRSDELLAYGQIVSTLSARPDVSAVIFLDADGTPLRVPRADGSLSADPLTSADYAVLVSPR</sequence>
<keyword evidence="4" id="KW-1185">Reference proteome</keyword>
<dbReference type="Pfam" id="PF10646">
    <property type="entry name" value="Germane"/>
    <property type="match status" value="1"/>
</dbReference>
<comment type="caution">
    <text evidence="3">The sequence shown here is derived from an EMBL/GenBank/DDBJ whole genome shotgun (WGS) entry which is preliminary data.</text>
</comment>
<dbReference type="AlphaFoldDB" id="A0A372G143"/>
<dbReference type="PROSITE" id="PS51257">
    <property type="entry name" value="PROKAR_LIPOPROTEIN"/>
    <property type="match status" value="1"/>
</dbReference>
<keyword evidence="1" id="KW-0732">Signal</keyword>
<dbReference type="InterPro" id="IPR019606">
    <property type="entry name" value="GerMN"/>
</dbReference>
<organism evidence="3 4">
    <name type="scientific">Micromonospora craniellae</name>
    <dbReference type="NCBI Taxonomy" id="2294034"/>
    <lineage>
        <taxon>Bacteria</taxon>
        <taxon>Bacillati</taxon>
        <taxon>Actinomycetota</taxon>
        <taxon>Actinomycetes</taxon>
        <taxon>Micromonosporales</taxon>
        <taxon>Micromonosporaceae</taxon>
        <taxon>Micromonospora</taxon>
    </lineage>
</organism>
<feature type="signal peptide" evidence="1">
    <location>
        <begin position="1"/>
        <end position="24"/>
    </location>
</feature>
<dbReference type="RefSeq" id="WP_117227761.1">
    <property type="nucleotide sequence ID" value="NZ_CP061725.1"/>
</dbReference>
<dbReference type="Proteomes" id="UP000262621">
    <property type="component" value="Unassembled WGS sequence"/>
</dbReference>
<evidence type="ECO:0000259" key="2">
    <source>
        <dbReference type="Pfam" id="PF10646"/>
    </source>
</evidence>
<evidence type="ECO:0000313" key="3">
    <source>
        <dbReference type="EMBL" id="RFS46496.1"/>
    </source>
</evidence>
<evidence type="ECO:0000256" key="1">
    <source>
        <dbReference type="SAM" id="SignalP"/>
    </source>
</evidence>
<dbReference type="EMBL" id="QVFU01000008">
    <property type="protein sequence ID" value="RFS46496.1"/>
    <property type="molecule type" value="Genomic_DNA"/>
</dbReference>
<gene>
    <name evidence="3" type="ORF">D0Q02_10325</name>
</gene>